<sequence>MQRQTKLLEVPEIGGGDMLFALKDIIYTPESPRKKEPFTVKGKVGLFGIPFLAPIWVIARVTYPERWWEEIIPVIGSPTVGEGQMAIGGDFEINFPQGFDREGEFILEVEVHAGPTYTIDKIT</sequence>
<proteinExistence type="predicted"/>
<evidence type="ECO:0000313" key="1">
    <source>
        <dbReference type="EMBL" id="GAI90930.1"/>
    </source>
</evidence>
<protein>
    <submittedName>
        <fullName evidence="1">Uncharacterized protein</fullName>
    </submittedName>
</protein>
<dbReference type="AlphaFoldDB" id="X1TTP6"/>
<gene>
    <name evidence="1" type="ORF">S12H4_30579</name>
</gene>
<feature type="non-terminal residue" evidence="1">
    <location>
        <position position="123"/>
    </location>
</feature>
<accession>X1TTP6</accession>
<comment type="caution">
    <text evidence="1">The sequence shown here is derived from an EMBL/GenBank/DDBJ whole genome shotgun (WGS) entry which is preliminary data.</text>
</comment>
<organism evidence="1">
    <name type="scientific">marine sediment metagenome</name>
    <dbReference type="NCBI Taxonomy" id="412755"/>
    <lineage>
        <taxon>unclassified sequences</taxon>
        <taxon>metagenomes</taxon>
        <taxon>ecological metagenomes</taxon>
    </lineage>
</organism>
<name>X1TTP6_9ZZZZ</name>
<dbReference type="EMBL" id="BARW01017747">
    <property type="protein sequence ID" value="GAI90930.1"/>
    <property type="molecule type" value="Genomic_DNA"/>
</dbReference>
<reference evidence="1" key="1">
    <citation type="journal article" date="2014" name="Front. Microbiol.">
        <title>High frequency of phylogenetically diverse reductive dehalogenase-homologous genes in deep subseafloor sedimentary metagenomes.</title>
        <authorList>
            <person name="Kawai M."/>
            <person name="Futagami T."/>
            <person name="Toyoda A."/>
            <person name="Takaki Y."/>
            <person name="Nishi S."/>
            <person name="Hori S."/>
            <person name="Arai W."/>
            <person name="Tsubouchi T."/>
            <person name="Morono Y."/>
            <person name="Uchiyama I."/>
            <person name="Ito T."/>
            <person name="Fujiyama A."/>
            <person name="Inagaki F."/>
            <person name="Takami H."/>
        </authorList>
    </citation>
    <scope>NUCLEOTIDE SEQUENCE</scope>
    <source>
        <strain evidence="1">Expedition CK06-06</strain>
    </source>
</reference>